<dbReference type="Gene3D" id="3.10.450.530">
    <property type="entry name" value="Ribonuclease toxin, BrnT, of type II toxin-antitoxin system"/>
    <property type="match status" value="1"/>
</dbReference>
<dbReference type="STRING" id="1499967.U27_00016"/>
<dbReference type="HOGENOM" id="CLU_149290_2_0_0"/>
<proteinExistence type="predicted"/>
<dbReference type="EMBL" id="DF820472">
    <property type="protein sequence ID" value="GAK60125.1"/>
    <property type="molecule type" value="Genomic_DNA"/>
</dbReference>
<dbReference type="eggNOG" id="COG2929">
    <property type="taxonomic scope" value="Bacteria"/>
</dbReference>
<dbReference type="AlphaFoldDB" id="A0A081C6C0"/>
<dbReference type="InterPro" id="IPR038573">
    <property type="entry name" value="BrnT_sf"/>
</dbReference>
<dbReference type="InterPro" id="IPR007460">
    <property type="entry name" value="BrnT_toxin"/>
</dbReference>
<evidence type="ECO:0008006" key="3">
    <source>
        <dbReference type="Google" id="ProtNLM"/>
    </source>
</evidence>
<name>A0A081C6C0_VECG1</name>
<dbReference type="Pfam" id="PF04365">
    <property type="entry name" value="BrnT_toxin"/>
    <property type="match status" value="1"/>
</dbReference>
<evidence type="ECO:0000313" key="1">
    <source>
        <dbReference type="EMBL" id="GAK60125.1"/>
    </source>
</evidence>
<accession>A0A081C6C0</accession>
<organism evidence="1">
    <name type="scientific">Vecturithrix granuli</name>
    <dbReference type="NCBI Taxonomy" id="1499967"/>
    <lineage>
        <taxon>Bacteria</taxon>
        <taxon>Candidatus Moduliflexota</taxon>
        <taxon>Candidatus Vecturitrichia</taxon>
        <taxon>Candidatus Vecturitrichales</taxon>
        <taxon>Candidatus Vecturitrichaceae</taxon>
        <taxon>Candidatus Vecturithrix</taxon>
    </lineage>
</organism>
<evidence type="ECO:0000313" key="2">
    <source>
        <dbReference type="Proteomes" id="UP000030661"/>
    </source>
</evidence>
<keyword evidence="2" id="KW-1185">Reference proteome</keyword>
<sequence>MTFEWNEKKRRINLEKHDLDFEDAPRVFTEDAYVVEDTREDYGEQRFLLMGFLYSRVVVIAFTRRDDVIRIISMRKATKREQQHYVKNRF</sequence>
<gene>
    <name evidence="1" type="ORF">U27_00016</name>
</gene>
<protein>
    <recommendedName>
        <fullName evidence="3">BrnT family toxin</fullName>
    </recommendedName>
</protein>
<reference evidence="1" key="1">
    <citation type="journal article" date="2015" name="PeerJ">
        <title>First genomic representation of candidate bacterial phylum KSB3 points to enhanced environmental sensing as a trigger of wastewater bulking.</title>
        <authorList>
            <person name="Sekiguchi Y."/>
            <person name="Ohashi A."/>
            <person name="Parks D.H."/>
            <person name="Yamauchi T."/>
            <person name="Tyson G.W."/>
            <person name="Hugenholtz P."/>
        </authorList>
    </citation>
    <scope>NUCLEOTIDE SEQUENCE [LARGE SCALE GENOMIC DNA]</scope>
</reference>
<dbReference type="Proteomes" id="UP000030661">
    <property type="component" value="Unassembled WGS sequence"/>
</dbReference>